<dbReference type="Proteomes" id="UP000887565">
    <property type="component" value="Unplaced"/>
</dbReference>
<dbReference type="AlphaFoldDB" id="A0A915KCN6"/>
<reference evidence="2" key="1">
    <citation type="submission" date="2022-11" db="UniProtKB">
        <authorList>
            <consortium name="WormBaseParasite"/>
        </authorList>
    </citation>
    <scope>IDENTIFICATION</scope>
</reference>
<dbReference type="WBParaSite" id="nRc.2.0.1.t35679-RA">
    <property type="protein sequence ID" value="nRc.2.0.1.t35679-RA"/>
    <property type="gene ID" value="nRc.2.0.1.g35679"/>
</dbReference>
<proteinExistence type="predicted"/>
<name>A0A915KCN6_ROMCU</name>
<keyword evidence="1" id="KW-1185">Reference proteome</keyword>
<sequence length="86" mass="9324">MQDISDLSTTAAATACGACFFVYNEMPAKLAVLHQWCPGKDADRGITLMETNLARDAVVNTNASSIKFGLYSKDKEGTVMQQSAFR</sequence>
<evidence type="ECO:0000313" key="2">
    <source>
        <dbReference type="WBParaSite" id="nRc.2.0.1.t35679-RA"/>
    </source>
</evidence>
<organism evidence="1 2">
    <name type="scientific">Romanomermis culicivorax</name>
    <name type="common">Nematode worm</name>
    <dbReference type="NCBI Taxonomy" id="13658"/>
    <lineage>
        <taxon>Eukaryota</taxon>
        <taxon>Metazoa</taxon>
        <taxon>Ecdysozoa</taxon>
        <taxon>Nematoda</taxon>
        <taxon>Enoplea</taxon>
        <taxon>Dorylaimia</taxon>
        <taxon>Mermithida</taxon>
        <taxon>Mermithoidea</taxon>
        <taxon>Mermithidae</taxon>
        <taxon>Romanomermis</taxon>
    </lineage>
</organism>
<protein>
    <submittedName>
        <fullName evidence="2">Uncharacterized protein</fullName>
    </submittedName>
</protein>
<accession>A0A915KCN6</accession>
<evidence type="ECO:0000313" key="1">
    <source>
        <dbReference type="Proteomes" id="UP000887565"/>
    </source>
</evidence>